<dbReference type="PANTHER" id="PTHR10963">
    <property type="entry name" value="GLYCOSYL HYDROLASE-RELATED"/>
    <property type="match status" value="1"/>
</dbReference>
<proteinExistence type="predicted"/>
<dbReference type="GeneID" id="67023197"/>
<dbReference type="GO" id="GO:0016787">
    <property type="term" value="F:hydrolase activity"/>
    <property type="evidence" value="ECO:0007669"/>
    <property type="project" value="UniProtKB-KW"/>
</dbReference>
<sequence length="180" mass="19488">MLALSLATLAAASVVRAATYSVTDTFIGSSFLSGFTHEAIADPTHGRVNYVDQSTAVSRNLTFASGNTFIMRADSTTTLNPSGPGRNSVRIQSRKQWSTHVEIMDVRHMPQGCGSWPAYWTTNTVNWPQAGEIDIIEGVNDQGPNAATLHTTPGCTQPYTRDQTGQVTIQQSLSLLTHFD</sequence>
<dbReference type="PANTHER" id="PTHR10963:SF24">
    <property type="entry name" value="GLYCOSIDASE C21B10.07-RELATED"/>
    <property type="match status" value="1"/>
</dbReference>
<dbReference type="AlphaFoldDB" id="A0A8H8SVH9"/>
<protein>
    <submittedName>
        <fullName evidence="2">Glycoside hydrolase family 16 protein</fullName>
    </submittedName>
</protein>
<dbReference type="Proteomes" id="UP000650533">
    <property type="component" value="Chromosome 4"/>
</dbReference>
<dbReference type="SUPFAM" id="SSF49899">
    <property type="entry name" value="Concanavalin A-like lectins/glucanases"/>
    <property type="match status" value="1"/>
</dbReference>
<feature type="signal peptide" evidence="1">
    <location>
        <begin position="1"/>
        <end position="17"/>
    </location>
</feature>
<reference evidence="2" key="1">
    <citation type="submission" date="2020-05" db="EMBL/GenBank/DDBJ databases">
        <title>Evolutionary and genomic comparisons of hybrid uninucleate and nonhybrid Rhizoctonia fungi.</title>
        <authorList>
            <person name="Li C."/>
            <person name="Chen X."/>
        </authorList>
    </citation>
    <scope>NUCLEOTIDE SEQUENCE</scope>
    <source>
        <strain evidence="2">AG-1 IA</strain>
    </source>
</reference>
<dbReference type="GO" id="GO:0009251">
    <property type="term" value="P:glucan catabolic process"/>
    <property type="evidence" value="ECO:0007669"/>
    <property type="project" value="TreeGrafter"/>
</dbReference>
<name>A0A8H8SVH9_9AGAM</name>
<dbReference type="KEGG" id="rsx:RhiXN_00915"/>
<evidence type="ECO:0000256" key="1">
    <source>
        <dbReference type="SAM" id="SignalP"/>
    </source>
</evidence>
<organism evidence="2 3">
    <name type="scientific">Rhizoctonia solani</name>
    <dbReference type="NCBI Taxonomy" id="456999"/>
    <lineage>
        <taxon>Eukaryota</taxon>
        <taxon>Fungi</taxon>
        <taxon>Dikarya</taxon>
        <taxon>Basidiomycota</taxon>
        <taxon>Agaricomycotina</taxon>
        <taxon>Agaricomycetes</taxon>
        <taxon>Cantharellales</taxon>
        <taxon>Ceratobasidiaceae</taxon>
        <taxon>Rhizoctonia</taxon>
    </lineage>
</organism>
<gene>
    <name evidence="2" type="ORF">RhiXN_00915</name>
</gene>
<dbReference type="Pfam" id="PF26113">
    <property type="entry name" value="GH16_XgeA"/>
    <property type="match status" value="1"/>
</dbReference>
<evidence type="ECO:0000313" key="2">
    <source>
        <dbReference type="EMBL" id="QRW19509.1"/>
    </source>
</evidence>
<dbReference type="RefSeq" id="XP_043179746.1">
    <property type="nucleotide sequence ID" value="XM_043320734.1"/>
</dbReference>
<dbReference type="Gene3D" id="2.60.120.200">
    <property type="match status" value="1"/>
</dbReference>
<accession>A0A8H8SVH9</accession>
<keyword evidence="1" id="KW-0732">Signal</keyword>
<feature type="chain" id="PRO_5034553040" evidence="1">
    <location>
        <begin position="18"/>
        <end position="180"/>
    </location>
</feature>
<evidence type="ECO:0000313" key="3">
    <source>
        <dbReference type="Proteomes" id="UP000650533"/>
    </source>
</evidence>
<dbReference type="InterPro" id="IPR050546">
    <property type="entry name" value="Glycosyl_Hydrlase_16"/>
</dbReference>
<dbReference type="InterPro" id="IPR013320">
    <property type="entry name" value="ConA-like_dom_sf"/>
</dbReference>
<keyword evidence="2" id="KW-0378">Hydrolase</keyword>
<dbReference type="EMBL" id="CP059661">
    <property type="protein sequence ID" value="QRW19509.1"/>
    <property type="molecule type" value="Genomic_DNA"/>
</dbReference>